<evidence type="ECO:0000313" key="5">
    <source>
        <dbReference type="EMBL" id="OGF21077.1"/>
    </source>
</evidence>
<comment type="caution">
    <text evidence="5">The sequence shown here is derived from an EMBL/GenBank/DDBJ whole genome shotgun (WGS) entry which is preliminary data.</text>
</comment>
<dbReference type="InterPro" id="IPR006143">
    <property type="entry name" value="RND_pump_MFP"/>
</dbReference>
<organism evidence="5 6">
    <name type="scientific">Candidatus Falkowbacteria bacterium RIFOXYA2_FULL_38_12</name>
    <dbReference type="NCBI Taxonomy" id="1797993"/>
    <lineage>
        <taxon>Bacteria</taxon>
        <taxon>Candidatus Falkowiibacteriota</taxon>
    </lineage>
</organism>
<dbReference type="EMBL" id="MFGA01000016">
    <property type="protein sequence ID" value="OGF21077.1"/>
    <property type="molecule type" value="Genomic_DNA"/>
</dbReference>
<reference evidence="5 6" key="1">
    <citation type="journal article" date="2016" name="Nat. Commun.">
        <title>Thousands of microbial genomes shed light on interconnected biogeochemical processes in an aquifer system.</title>
        <authorList>
            <person name="Anantharaman K."/>
            <person name="Brown C.T."/>
            <person name="Hug L.A."/>
            <person name="Sharon I."/>
            <person name="Castelle C.J."/>
            <person name="Probst A.J."/>
            <person name="Thomas B.C."/>
            <person name="Singh A."/>
            <person name="Wilkins M.J."/>
            <person name="Karaoz U."/>
            <person name="Brodie E.L."/>
            <person name="Williams K.H."/>
            <person name="Hubbard S.S."/>
            <person name="Banfield J.F."/>
        </authorList>
    </citation>
    <scope>NUCLEOTIDE SEQUENCE [LARGE SCALE GENOMIC DNA]</scope>
</reference>
<dbReference type="GO" id="GO:0030313">
    <property type="term" value="C:cell envelope"/>
    <property type="evidence" value="ECO:0007669"/>
    <property type="project" value="UniProtKB-SubCell"/>
</dbReference>
<dbReference type="GO" id="GO:0016020">
    <property type="term" value="C:membrane"/>
    <property type="evidence" value="ECO:0007669"/>
    <property type="project" value="InterPro"/>
</dbReference>
<proteinExistence type="inferred from homology"/>
<dbReference type="InterPro" id="IPR050465">
    <property type="entry name" value="UPF0194_transport"/>
</dbReference>
<protein>
    <submittedName>
        <fullName evidence="5">Uncharacterized protein</fullName>
    </submittedName>
</protein>
<evidence type="ECO:0000256" key="4">
    <source>
        <dbReference type="SAM" id="Coils"/>
    </source>
</evidence>
<sequence>MKKILLIVGGVVVVAGLVFGYYKFFNTKESPYLWTEAALGDIREVVSETGIVKSAEEINLNFKSAGTIKETKVKVGDVVKAGDELVGLDTGELELRAREARSARDAASAKLRSTLAGATNEDIKVYETAVLNAKANLVNIERSNVAEIASAEKSLASSTQTVSNAKISLADAELNFNNVSTDAKNDLTDAYENARVAMEGDLVVVSTALGDMDTILGVDNTTANDAFDDYLGVYNPSTKASAETAYIETKRAYNIAIVAVGSISSGNFSSIDPALPLAEDSLNKASSALYKTWIMLDNSLISVDLSVTDLDAKKATINTDRSSVNTKISSLATTKQSIVSTKLANQTNLDQAQSSVNTAKATMATAQRSEETQKEALILARARATTALDTAKGQLQTAEDQLAMKKANPKEADISYYRAEVSRAQASLDLAQKQISDAILRSPINGIVSKVNFKIGETAQPASVAVAILSLGNFQIEVDVSELDVTKIEQNDPVEITFDAISEDQVFLGKISTIDPAEKVKDEDIYYRAVIILDEENTAIKSGMTADIDIITNFKSNVLLVPARALVKDGKTRKVRILSEDEKMQTVDVSVGLVGVETVEILSGIKEGDKVITFVRED</sequence>
<evidence type="ECO:0000313" key="6">
    <source>
        <dbReference type="Proteomes" id="UP000177407"/>
    </source>
</evidence>
<dbReference type="GO" id="GO:0022857">
    <property type="term" value="F:transmembrane transporter activity"/>
    <property type="evidence" value="ECO:0007669"/>
    <property type="project" value="InterPro"/>
</dbReference>
<dbReference type="Proteomes" id="UP000177407">
    <property type="component" value="Unassembled WGS sequence"/>
</dbReference>
<dbReference type="NCBIfam" id="TIGR01730">
    <property type="entry name" value="RND_mfp"/>
    <property type="match status" value="1"/>
</dbReference>
<dbReference type="AlphaFoldDB" id="A0A1F5S309"/>
<evidence type="ECO:0000256" key="3">
    <source>
        <dbReference type="ARBA" id="ARBA00023054"/>
    </source>
</evidence>
<dbReference type="PANTHER" id="PTHR32347">
    <property type="entry name" value="EFFLUX SYSTEM COMPONENT YKNX-RELATED"/>
    <property type="match status" value="1"/>
</dbReference>
<dbReference type="Gene3D" id="2.40.50.100">
    <property type="match status" value="1"/>
</dbReference>
<evidence type="ECO:0000256" key="1">
    <source>
        <dbReference type="ARBA" id="ARBA00004196"/>
    </source>
</evidence>
<dbReference type="PANTHER" id="PTHR32347:SF23">
    <property type="entry name" value="BLL5650 PROTEIN"/>
    <property type="match status" value="1"/>
</dbReference>
<dbReference type="Gene3D" id="2.40.30.170">
    <property type="match status" value="1"/>
</dbReference>
<dbReference type="Gene3D" id="2.40.420.20">
    <property type="match status" value="1"/>
</dbReference>
<comment type="similarity">
    <text evidence="2">Belongs to the membrane fusion protein (MFP) (TC 8.A.1) family.</text>
</comment>
<name>A0A1F5S309_9BACT</name>
<feature type="coiled-coil region" evidence="4">
    <location>
        <begin position="349"/>
        <end position="408"/>
    </location>
</feature>
<keyword evidence="3 4" id="KW-0175">Coiled coil</keyword>
<evidence type="ECO:0000256" key="2">
    <source>
        <dbReference type="ARBA" id="ARBA00009477"/>
    </source>
</evidence>
<accession>A0A1F5S309</accession>
<comment type="subcellular location">
    <subcellularLocation>
        <location evidence="1">Cell envelope</location>
    </subcellularLocation>
</comment>
<gene>
    <name evidence="5" type="ORF">A2257_01535</name>
</gene>
<dbReference type="SUPFAM" id="SSF111369">
    <property type="entry name" value="HlyD-like secretion proteins"/>
    <property type="match status" value="1"/>
</dbReference>